<protein>
    <recommendedName>
        <fullName evidence="3 10">Protein-S-isoprenylcysteine O-methyltransferase</fullName>
        <ecNumber evidence="3 10">2.1.1.100</ecNumber>
    </recommendedName>
</protein>
<gene>
    <name evidence="12" type="ORF">DL89DRAFT_264440</name>
</gene>
<keyword evidence="9 10" id="KW-0472">Membrane</keyword>
<evidence type="ECO:0000256" key="3">
    <source>
        <dbReference type="ARBA" id="ARBA00012151"/>
    </source>
</evidence>
<evidence type="ECO:0000313" key="13">
    <source>
        <dbReference type="Proteomes" id="UP000193922"/>
    </source>
</evidence>
<feature type="transmembrane region" description="Helical" evidence="10">
    <location>
        <begin position="74"/>
        <end position="95"/>
    </location>
</feature>
<evidence type="ECO:0000256" key="8">
    <source>
        <dbReference type="ARBA" id="ARBA00022989"/>
    </source>
</evidence>
<keyword evidence="13" id="KW-1185">Reference proteome</keyword>
<evidence type="ECO:0000256" key="1">
    <source>
        <dbReference type="ARBA" id="ARBA00004141"/>
    </source>
</evidence>
<feature type="compositionally biased region" description="Acidic residues" evidence="11">
    <location>
        <begin position="271"/>
        <end position="289"/>
    </location>
</feature>
<feature type="transmembrane region" description="Helical" evidence="10">
    <location>
        <begin position="45"/>
        <end position="67"/>
    </location>
</feature>
<dbReference type="EC" id="2.1.1.100" evidence="3 10"/>
<evidence type="ECO:0000256" key="11">
    <source>
        <dbReference type="SAM" id="MobiDB-lite"/>
    </source>
</evidence>
<evidence type="ECO:0000256" key="6">
    <source>
        <dbReference type="ARBA" id="ARBA00022691"/>
    </source>
</evidence>
<keyword evidence="10" id="KW-0256">Endoplasmic reticulum</keyword>
<keyword evidence="8 10" id="KW-1133">Transmembrane helix</keyword>
<dbReference type="EMBL" id="MCFD01000001">
    <property type="protein sequence ID" value="ORX74615.1"/>
    <property type="molecule type" value="Genomic_DNA"/>
</dbReference>
<name>A0A1Y1WMM0_9FUNG</name>
<comment type="subcellular location">
    <subcellularLocation>
        <location evidence="10">Endoplasmic reticulum membrane</location>
        <topology evidence="10">Multi-pass membrane protein</topology>
    </subcellularLocation>
    <subcellularLocation>
        <location evidence="1">Membrane</location>
        <topology evidence="1">Multi-pass membrane protein</topology>
    </subcellularLocation>
</comment>
<evidence type="ECO:0000256" key="2">
    <source>
        <dbReference type="ARBA" id="ARBA00009140"/>
    </source>
</evidence>
<dbReference type="RefSeq" id="XP_040747826.1">
    <property type="nucleotide sequence ID" value="XM_040886250.1"/>
</dbReference>
<dbReference type="STRING" id="61395.A0A1Y1WMM0"/>
<dbReference type="OrthoDB" id="422086at2759"/>
<sequence length="289" mass="32248">MADDDARAAAFTPRVGLFRRRPHTTDKWYTPVVSLDYEIHSAHNIALTACGLGILIGLGLSAAMTLGFTHFGVLGLYIAVAAVYHMLEYLSVAMYNPTRVTMESFMFNPDEGNHYYKAMLVSIAEYCIESYLCGSSKAPGVVTCAGLVMAVLGQAMRTLAMVTAKSSFNHYIANRKESDHQLITHGVYKYERHPSYVGFFLWAVGLQIMLKNPVSVIGFAAVLGYFFLRRTRYEEHTLRVFFGPQYDSYCRRTGTLIPFIGDTSVAREPVDHEDDDVDVDSVDEDVESS</sequence>
<dbReference type="Gene3D" id="1.20.120.1630">
    <property type="match status" value="1"/>
</dbReference>
<dbReference type="PROSITE" id="PS51564">
    <property type="entry name" value="SAM_ICMT"/>
    <property type="match status" value="1"/>
</dbReference>
<keyword evidence="6 10" id="KW-0949">S-adenosyl-L-methionine</keyword>
<evidence type="ECO:0000256" key="5">
    <source>
        <dbReference type="ARBA" id="ARBA00022679"/>
    </source>
</evidence>
<dbReference type="Pfam" id="PF04140">
    <property type="entry name" value="ICMT"/>
    <property type="match status" value="1"/>
</dbReference>
<keyword evidence="5" id="KW-0808">Transferase</keyword>
<feature type="region of interest" description="Disordered" evidence="11">
    <location>
        <begin position="270"/>
        <end position="289"/>
    </location>
</feature>
<evidence type="ECO:0000256" key="4">
    <source>
        <dbReference type="ARBA" id="ARBA00022603"/>
    </source>
</evidence>
<dbReference type="GO" id="GO:0005789">
    <property type="term" value="C:endoplasmic reticulum membrane"/>
    <property type="evidence" value="ECO:0007669"/>
    <property type="project" value="UniProtKB-SubCell"/>
</dbReference>
<keyword evidence="4 10" id="KW-0489">Methyltransferase</keyword>
<dbReference type="GeneID" id="63802898"/>
<dbReference type="InterPro" id="IPR025770">
    <property type="entry name" value="PPMT_MeTrfase"/>
</dbReference>
<reference evidence="12 13" key="1">
    <citation type="submission" date="2016-07" db="EMBL/GenBank/DDBJ databases">
        <title>Pervasive Adenine N6-methylation of Active Genes in Fungi.</title>
        <authorList>
            <consortium name="DOE Joint Genome Institute"/>
            <person name="Mondo S.J."/>
            <person name="Dannebaum R.O."/>
            <person name="Kuo R.C."/>
            <person name="Labutti K."/>
            <person name="Haridas S."/>
            <person name="Kuo A."/>
            <person name="Salamov A."/>
            <person name="Ahrendt S.R."/>
            <person name="Lipzen A."/>
            <person name="Sullivan W."/>
            <person name="Andreopoulos W.B."/>
            <person name="Clum A."/>
            <person name="Lindquist E."/>
            <person name="Daum C."/>
            <person name="Ramamoorthy G.K."/>
            <person name="Gryganskyi A."/>
            <person name="Culley D."/>
            <person name="Magnuson J.K."/>
            <person name="James T.Y."/>
            <person name="O'Malley M.A."/>
            <person name="Stajich J.E."/>
            <person name="Spatafora J.W."/>
            <person name="Visel A."/>
            <person name="Grigoriev I.V."/>
        </authorList>
    </citation>
    <scope>NUCLEOTIDE SEQUENCE [LARGE SCALE GENOMIC DNA]</scope>
    <source>
        <strain evidence="12 13">ATCC 12442</strain>
    </source>
</reference>
<dbReference type="AlphaFoldDB" id="A0A1Y1WMM0"/>
<keyword evidence="7 10" id="KW-0812">Transmembrane</keyword>
<proteinExistence type="inferred from homology"/>
<comment type="catalytic activity">
    <reaction evidence="10">
        <text>[protein]-C-terminal S-[(2E,6E)-farnesyl]-L-cysteine + S-adenosyl-L-methionine = [protein]-C-terminal S-[(2E,6E)-farnesyl]-L-cysteine methyl ester + S-adenosyl-L-homocysteine</text>
        <dbReference type="Rhea" id="RHEA:21672"/>
        <dbReference type="Rhea" id="RHEA-COMP:12125"/>
        <dbReference type="Rhea" id="RHEA-COMP:12126"/>
        <dbReference type="ChEBI" id="CHEBI:57856"/>
        <dbReference type="ChEBI" id="CHEBI:59789"/>
        <dbReference type="ChEBI" id="CHEBI:90510"/>
        <dbReference type="ChEBI" id="CHEBI:90511"/>
        <dbReference type="EC" id="2.1.1.100"/>
    </reaction>
</comment>
<dbReference type="PANTHER" id="PTHR12714">
    <property type="entry name" value="PROTEIN-S ISOPRENYLCYSTEINE O-METHYLTRANSFERASE"/>
    <property type="match status" value="1"/>
</dbReference>
<feature type="transmembrane region" description="Helical" evidence="10">
    <location>
        <begin position="140"/>
        <end position="160"/>
    </location>
</feature>
<dbReference type="GO" id="GO:0032259">
    <property type="term" value="P:methylation"/>
    <property type="evidence" value="ECO:0007669"/>
    <property type="project" value="UniProtKB-KW"/>
</dbReference>
<comment type="similarity">
    <text evidence="2 10">Belongs to the class VI-like SAM-binding methyltransferase superfamily. Isoprenylcysteine carboxyl methyltransferase family.</text>
</comment>
<dbReference type="PANTHER" id="PTHR12714:SF9">
    <property type="entry name" value="PROTEIN-S-ISOPRENYLCYSTEINE O-METHYLTRANSFERASE"/>
    <property type="match status" value="1"/>
</dbReference>
<organism evidence="12 13">
    <name type="scientific">Linderina pennispora</name>
    <dbReference type="NCBI Taxonomy" id="61395"/>
    <lineage>
        <taxon>Eukaryota</taxon>
        <taxon>Fungi</taxon>
        <taxon>Fungi incertae sedis</taxon>
        <taxon>Zoopagomycota</taxon>
        <taxon>Kickxellomycotina</taxon>
        <taxon>Kickxellomycetes</taxon>
        <taxon>Kickxellales</taxon>
        <taxon>Kickxellaceae</taxon>
        <taxon>Linderina</taxon>
    </lineage>
</organism>
<dbReference type="GO" id="GO:0004671">
    <property type="term" value="F:protein C-terminal S-isoprenylcysteine carboxyl O-methyltransferase activity"/>
    <property type="evidence" value="ECO:0007669"/>
    <property type="project" value="UniProtKB-EC"/>
</dbReference>
<evidence type="ECO:0000256" key="7">
    <source>
        <dbReference type="ARBA" id="ARBA00022692"/>
    </source>
</evidence>
<evidence type="ECO:0000256" key="9">
    <source>
        <dbReference type="ARBA" id="ARBA00023136"/>
    </source>
</evidence>
<feature type="transmembrane region" description="Helical" evidence="10">
    <location>
        <begin position="199"/>
        <end position="228"/>
    </location>
</feature>
<accession>A0A1Y1WMM0</accession>
<comment type="caution">
    <text evidence="12">The sequence shown here is derived from an EMBL/GenBank/DDBJ whole genome shotgun (WGS) entry which is preliminary data.</text>
</comment>
<dbReference type="Proteomes" id="UP000193922">
    <property type="component" value="Unassembled WGS sequence"/>
</dbReference>
<evidence type="ECO:0000313" key="12">
    <source>
        <dbReference type="EMBL" id="ORX74615.1"/>
    </source>
</evidence>
<evidence type="ECO:0000256" key="10">
    <source>
        <dbReference type="RuleBase" id="RU362022"/>
    </source>
</evidence>
<dbReference type="InterPro" id="IPR007269">
    <property type="entry name" value="ICMT_MeTrfase"/>
</dbReference>